<dbReference type="PANTHER" id="PTHR36304:SF4">
    <property type="entry name" value="DUF4388 DOMAIN-CONTAINING PROTEIN"/>
    <property type="match status" value="1"/>
</dbReference>
<dbReference type="AlphaFoldDB" id="A0A5S9F2U9"/>
<dbReference type="InterPro" id="IPR037257">
    <property type="entry name" value="T2SS_E_N_sf"/>
</dbReference>
<name>A0A5S9F2U9_UABAM</name>
<gene>
    <name evidence="2" type="ORF">UABAM_01087</name>
</gene>
<proteinExistence type="predicted"/>
<dbReference type="InterPro" id="IPR025497">
    <property type="entry name" value="PatA-like_N"/>
</dbReference>
<reference evidence="2 3" key="1">
    <citation type="submission" date="2019-08" db="EMBL/GenBank/DDBJ databases">
        <title>Complete genome sequence of Candidatus Uab amorphum.</title>
        <authorList>
            <person name="Shiratori T."/>
            <person name="Suzuki S."/>
            <person name="Kakizawa Y."/>
            <person name="Ishida K."/>
        </authorList>
    </citation>
    <scope>NUCLEOTIDE SEQUENCE [LARGE SCALE GENOMIC DNA]</scope>
    <source>
        <strain evidence="2 3">SRT547</strain>
    </source>
</reference>
<evidence type="ECO:0000313" key="3">
    <source>
        <dbReference type="Proteomes" id="UP000326354"/>
    </source>
</evidence>
<dbReference type="KEGG" id="uam:UABAM_01087"/>
<protein>
    <submittedName>
        <fullName evidence="2">Chemotaxis protein CheX</fullName>
    </submittedName>
</protein>
<accession>A0A5S9F2U9</accession>
<evidence type="ECO:0000313" key="2">
    <source>
        <dbReference type="EMBL" id="BBM82744.1"/>
    </source>
</evidence>
<dbReference type="PANTHER" id="PTHR36304">
    <property type="entry name" value="DOMAIN GTPASE-ACTIVATING PROTEIN, PUTATIVE-RELATED-RELATED"/>
    <property type="match status" value="1"/>
</dbReference>
<organism evidence="2 3">
    <name type="scientific">Uabimicrobium amorphum</name>
    <dbReference type="NCBI Taxonomy" id="2596890"/>
    <lineage>
        <taxon>Bacteria</taxon>
        <taxon>Pseudomonadati</taxon>
        <taxon>Planctomycetota</taxon>
        <taxon>Candidatus Uabimicrobiia</taxon>
        <taxon>Candidatus Uabimicrobiales</taxon>
        <taxon>Candidatus Uabimicrobiaceae</taxon>
        <taxon>Candidatus Uabimicrobium</taxon>
    </lineage>
</organism>
<dbReference type="SUPFAM" id="SSF160246">
    <property type="entry name" value="EspE N-terminal domain-like"/>
    <property type="match status" value="2"/>
</dbReference>
<feature type="domain" description="PatA-like N-terminal" evidence="1">
    <location>
        <begin position="158"/>
        <end position="256"/>
    </location>
</feature>
<evidence type="ECO:0000259" key="1">
    <source>
        <dbReference type="Pfam" id="PF14332"/>
    </source>
</evidence>
<dbReference type="Pfam" id="PF14332">
    <property type="entry name" value="DUF4388"/>
    <property type="match status" value="1"/>
</dbReference>
<sequence length="257" mass="29769">MRRELTTKKIAIPLRDPFIEHLLKTNVLTKIQVFEAFKIQSEINKKIGEVAVEEGLMHDADVEKILKVQSKIKKHFGKLAMQMRLISEKQLEFLLEQQQRHYVTLLEVLIHEKMISYDECSKHLLYYKTQNPHYHISLKEDEEQKQFKHSQLEDSIVGDIGAFNLVPILQIVAMYGNSGVLKIYDTQKNIVGKVHLHNGNVATCTHDGLEGKKAFFSILKLSKGRFEFVQQKVEASSSEGQIEYLLMEFAKEVDEER</sequence>
<keyword evidence="3" id="KW-1185">Reference proteome</keyword>
<dbReference type="RefSeq" id="WP_151966977.1">
    <property type="nucleotide sequence ID" value="NZ_AP019860.1"/>
</dbReference>
<dbReference type="EMBL" id="AP019860">
    <property type="protein sequence ID" value="BBM82744.1"/>
    <property type="molecule type" value="Genomic_DNA"/>
</dbReference>
<dbReference type="Proteomes" id="UP000326354">
    <property type="component" value="Chromosome"/>
</dbReference>